<dbReference type="Gene3D" id="2.10.60.10">
    <property type="entry name" value="CD59"/>
    <property type="match status" value="1"/>
</dbReference>
<sequence length="92" mass="10431">MGRRVLILTVFVALVCVAQGLKCNYCKSINKAHPTCEETEERECTMGLNYCIKFTLHEPAYGEVRRCASRSECEAEEHPLVDRQCCAEDLCN</sequence>
<evidence type="ECO:0000313" key="3">
    <source>
        <dbReference type="Proteomes" id="UP001501920"/>
    </source>
</evidence>
<reference evidence="2" key="2">
    <citation type="submission" date="2025-08" db="UniProtKB">
        <authorList>
            <consortium name="Ensembl"/>
        </authorList>
    </citation>
    <scope>IDENTIFICATION</scope>
</reference>
<feature type="signal peptide" evidence="1">
    <location>
        <begin position="1"/>
        <end position="20"/>
    </location>
</feature>
<evidence type="ECO:0000313" key="2">
    <source>
        <dbReference type="Ensembl" id="ENSPNAP00000039907.1"/>
    </source>
</evidence>
<evidence type="ECO:0000256" key="1">
    <source>
        <dbReference type="SAM" id="SignalP"/>
    </source>
</evidence>
<dbReference type="SUPFAM" id="SSF57302">
    <property type="entry name" value="Snake toxin-like"/>
    <property type="match status" value="1"/>
</dbReference>
<proteinExistence type="predicted"/>
<accession>A0AAR2IPF0</accession>
<dbReference type="AlphaFoldDB" id="A0AAR2IPF0"/>
<name>A0AAR2IPF0_PYGNA</name>
<reference evidence="2 3" key="1">
    <citation type="submission" date="2020-10" db="EMBL/GenBank/DDBJ databases">
        <title>Pygocentrus nattereri (red-bellied piranha) genome, fPygNat1, primary haplotype.</title>
        <authorList>
            <person name="Myers G."/>
            <person name="Meyer A."/>
            <person name="Karagic N."/>
            <person name="Pippel M."/>
            <person name="Winkler S."/>
            <person name="Tracey A."/>
            <person name="Wood J."/>
            <person name="Formenti G."/>
            <person name="Howe K."/>
            <person name="Fedrigo O."/>
            <person name="Jarvis E.D."/>
        </authorList>
    </citation>
    <scope>NUCLEOTIDE SEQUENCE [LARGE SCALE GENOMIC DNA]</scope>
</reference>
<feature type="chain" id="PRO_5043344450" evidence="1">
    <location>
        <begin position="21"/>
        <end position="92"/>
    </location>
</feature>
<keyword evidence="3" id="KW-1185">Reference proteome</keyword>
<dbReference type="Ensembl" id="ENSPNAT00000074292.1">
    <property type="protein sequence ID" value="ENSPNAP00000039907.1"/>
    <property type="gene ID" value="ENSPNAG00000031121.1"/>
</dbReference>
<keyword evidence="1" id="KW-0732">Signal</keyword>
<dbReference type="Proteomes" id="UP001501920">
    <property type="component" value="Chromosome 13"/>
</dbReference>
<dbReference type="GeneTree" id="ENSGT00940000178773"/>
<organism evidence="2 3">
    <name type="scientific">Pygocentrus nattereri</name>
    <name type="common">Red-bellied piranha</name>
    <dbReference type="NCBI Taxonomy" id="42514"/>
    <lineage>
        <taxon>Eukaryota</taxon>
        <taxon>Metazoa</taxon>
        <taxon>Chordata</taxon>
        <taxon>Craniata</taxon>
        <taxon>Vertebrata</taxon>
        <taxon>Euteleostomi</taxon>
        <taxon>Actinopterygii</taxon>
        <taxon>Neopterygii</taxon>
        <taxon>Teleostei</taxon>
        <taxon>Ostariophysi</taxon>
        <taxon>Characiformes</taxon>
        <taxon>Characoidei</taxon>
        <taxon>Pygocentrus</taxon>
    </lineage>
</organism>
<reference evidence="2" key="3">
    <citation type="submission" date="2025-09" db="UniProtKB">
        <authorList>
            <consortium name="Ensembl"/>
        </authorList>
    </citation>
    <scope>IDENTIFICATION</scope>
</reference>
<protein>
    <submittedName>
        <fullName evidence="2">Si:rp71-1c10.11</fullName>
    </submittedName>
</protein>
<dbReference type="InterPro" id="IPR045860">
    <property type="entry name" value="Snake_toxin-like_sf"/>
</dbReference>